<dbReference type="InterPro" id="IPR001451">
    <property type="entry name" value="Hexapep"/>
</dbReference>
<dbReference type="SUPFAM" id="SSF51161">
    <property type="entry name" value="Trimeric LpxA-like enzymes"/>
    <property type="match status" value="1"/>
</dbReference>
<dbReference type="STRING" id="596327.PORUE0001_0490"/>
<keyword evidence="7" id="KW-1185">Reference proteome</keyword>
<evidence type="ECO:0000256" key="2">
    <source>
        <dbReference type="ARBA" id="ARBA00022679"/>
    </source>
</evidence>
<organism evidence="6 7">
    <name type="scientific">Porphyromonas uenonis 60-3</name>
    <dbReference type="NCBI Taxonomy" id="596327"/>
    <lineage>
        <taxon>Bacteria</taxon>
        <taxon>Pseudomonadati</taxon>
        <taxon>Bacteroidota</taxon>
        <taxon>Bacteroidia</taxon>
        <taxon>Bacteroidales</taxon>
        <taxon>Porphyromonadaceae</taxon>
        <taxon>Porphyromonas</taxon>
    </lineage>
</organism>
<dbReference type="AlphaFoldDB" id="C2MBR9"/>
<dbReference type="GO" id="GO:0005829">
    <property type="term" value="C:cytosol"/>
    <property type="evidence" value="ECO:0007669"/>
    <property type="project" value="TreeGrafter"/>
</dbReference>
<evidence type="ECO:0000256" key="3">
    <source>
        <dbReference type="ARBA" id="ARBA00023315"/>
    </source>
</evidence>
<name>C2MBR9_9PORP</name>
<evidence type="ECO:0000256" key="5">
    <source>
        <dbReference type="ARBA" id="ARBA00067695"/>
    </source>
</evidence>
<reference evidence="6 7" key="1">
    <citation type="submission" date="2009-04" db="EMBL/GenBank/DDBJ databases">
        <authorList>
            <person name="Sebastian Y."/>
            <person name="Madupu R."/>
            <person name="Durkin A.S."/>
            <person name="Torralba M."/>
            <person name="Methe B."/>
            <person name="Sutton G.G."/>
            <person name="Strausberg R.L."/>
            <person name="Nelson K.E."/>
        </authorList>
    </citation>
    <scope>NUCLEOTIDE SEQUENCE [LARGE SCALE GENOMIC DNA]</scope>
    <source>
        <strain evidence="6 7">60-3</strain>
    </source>
</reference>
<dbReference type="EMBL" id="ACLR01000124">
    <property type="protein sequence ID" value="EEK16826.1"/>
    <property type="molecule type" value="Genomic_DNA"/>
</dbReference>
<dbReference type="GO" id="GO:0008374">
    <property type="term" value="F:O-acyltransferase activity"/>
    <property type="evidence" value="ECO:0007669"/>
    <property type="project" value="TreeGrafter"/>
</dbReference>
<keyword evidence="3" id="KW-0012">Acyltransferase</keyword>
<comment type="similarity">
    <text evidence="1">Belongs to the transferase hexapeptide repeat family.</text>
</comment>
<dbReference type="PANTHER" id="PTHR23416:SF23">
    <property type="entry name" value="ACETYLTRANSFERASE C18B11.09C-RELATED"/>
    <property type="match status" value="1"/>
</dbReference>
<dbReference type="PANTHER" id="PTHR23416">
    <property type="entry name" value="SIALIC ACID SYNTHASE-RELATED"/>
    <property type="match status" value="1"/>
</dbReference>
<dbReference type="Pfam" id="PF00132">
    <property type="entry name" value="Hexapep"/>
    <property type="match status" value="1"/>
</dbReference>
<protein>
    <recommendedName>
        <fullName evidence="5">Nodulation protein L</fullName>
    </recommendedName>
</protein>
<proteinExistence type="inferred from homology"/>
<keyword evidence="2 6" id="KW-0808">Transferase</keyword>
<comment type="function">
    <text evidence="4">Acetyltransferase implicated in the O-acetylation of Nod factors.</text>
</comment>
<evidence type="ECO:0000313" key="6">
    <source>
        <dbReference type="EMBL" id="EEK16826.1"/>
    </source>
</evidence>
<dbReference type="FunFam" id="2.160.10.10:FF:000025">
    <property type="entry name" value="Hexapeptide-repeat containing-acetyltransferase"/>
    <property type="match status" value="1"/>
</dbReference>
<sequence length="201" mass="21812">MSHTTHPLSFVPSPQPEGYRYYNIQSDTDRQLLASRCKERLQALHRIPVEERAQYHRALQELLGGLGEESWLVTPFFCDYGSEIEVGSHTFINSGCTILDGGHVTIGDHVLIGPSVSLYSVGHPLDLEERAAGWEFGIPIIIEDHVWIGGGCTILPGVTIGQGSVIGAGSVVTKSIPPMNLAVGNPCRVIRSLSQPTKSLD</sequence>
<evidence type="ECO:0000256" key="1">
    <source>
        <dbReference type="ARBA" id="ARBA00007274"/>
    </source>
</evidence>
<dbReference type="CDD" id="cd03357">
    <property type="entry name" value="LbH_MAT_GAT"/>
    <property type="match status" value="1"/>
</dbReference>
<gene>
    <name evidence="6" type="ORF">PORUE0001_0490</name>
</gene>
<dbReference type="Gene3D" id="2.160.10.10">
    <property type="entry name" value="Hexapeptide repeat proteins"/>
    <property type="match status" value="1"/>
</dbReference>
<accession>C2MBR9</accession>
<dbReference type="InterPro" id="IPR051159">
    <property type="entry name" value="Hexapeptide_acetyltransf"/>
</dbReference>
<dbReference type="eggNOG" id="COG0110">
    <property type="taxonomic scope" value="Bacteria"/>
</dbReference>
<dbReference type="Proteomes" id="UP000003303">
    <property type="component" value="Unassembled WGS sequence"/>
</dbReference>
<dbReference type="OrthoDB" id="9812571at2"/>
<dbReference type="RefSeq" id="WP_007365316.1">
    <property type="nucleotide sequence ID" value="NZ_ACLR01000124.1"/>
</dbReference>
<dbReference type="InterPro" id="IPR011004">
    <property type="entry name" value="Trimer_LpxA-like_sf"/>
</dbReference>
<comment type="caution">
    <text evidence="6">The sequence shown here is derived from an EMBL/GenBank/DDBJ whole genome shotgun (WGS) entry which is preliminary data.</text>
</comment>
<evidence type="ECO:0000256" key="4">
    <source>
        <dbReference type="ARBA" id="ARBA00055587"/>
    </source>
</evidence>
<evidence type="ECO:0000313" key="7">
    <source>
        <dbReference type="Proteomes" id="UP000003303"/>
    </source>
</evidence>